<comment type="caution">
    <text evidence="1">The sequence shown here is derived from an EMBL/GenBank/DDBJ whole genome shotgun (WGS) entry which is preliminary data.</text>
</comment>
<dbReference type="SUPFAM" id="SSF57184">
    <property type="entry name" value="Growth factor receptor domain"/>
    <property type="match status" value="1"/>
</dbReference>
<proteinExistence type="predicted"/>
<dbReference type="Proteomes" id="UP000018040">
    <property type="component" value="Unassembled WGS sequence"/>
</dbReference>
<dbReference type="GO" id="GO:0004386">
    <property type="term" value="F:helicase activity"/>
    <property type="evidence" value="ECO:0007669"/>
    <property type="project" value="UniProtKB-KW"/>
</dbReference>
<dbReference type="Gene3D" id="2.10.220.10">
    <property type="entry name" value="Hormone Receptor, Insulin-like Growth Factor Receptor 1, Chain A, domain 2"/>
    <property type="match status" value="1"/>
</dbReference>
<protein>
    <submittedName>
        <fullName evidence="1">ATP-dependent RNA helicase</fullName>
    </submittedName>
</protein>
<organism evidence="1 2">
    <name type="scientific">Giardia intestinalis</name>
    <name type="common">Giardia lamblia</name>
    <dbReference type="NCBI Taxonomy" id="5741"/>
    <lineage>
        <taxon>Eukaryota</taxon>
        <taxon>Metamonada</taxon>
        <taxon>Diplomonadida</taxon>
        <taxon>Hexamitidae</taxon>
        <taxon>Giardiinae</taxon>
        <taxon>Giardia</taxon>
    </lineage>
</organism>
<evidence type="ECO:0000313" key="1">
    <source>
        <dbReference type="EMBL" id="ESU44489.1"/>
    </source>
</evidence>
<keyword evidence="1" id="KW-0547">Nucleotide-binding</keyword>
<dbReference type="EMBL" id="AHHH01000022">
    <property type="protein sequence ID" value="ESU44489.1"/>
    <property type="molecule type" value="Genomic_DNA"/>
</dbReference>
<keyword evidence="1" id="KW-0347">Helicase</keyword>
<accession>V6U0V4</accession>
<evidence type="ECO:0000313" key="2">
    <source>
        <dbReference type="Proteomes" id="UP000018040"/>
    </source>
</evidence>
<feature type="non-terminal residue" evidence="1">
    <location>
        <position position="1"/>
    </location>
</feature>
<dbReference type="OrthoDB" id="10257656at2759"/>
<gene>
    <name evidence="1" type="ORF">GSB_151849</name>
</gene>
<reference evidence="2" key="1">
    <citation type="submission" date="2012-02" db="EMBL/GenBank/DDBJ databases">
        <title>Genome sequencing of Giardia lamblia Genotypes A2 and B isolates (DH and GS) and comparative analysis with the genomes of Genotypes A1 and E (WB and Pig).</title>
        <authorList>
            <person name="Adam R."/>
            <person name="Dahlstrom E."/>
            <person name="Martens C."/>
            <person name="Bruno D."/>
            <person name="Barbian K."/>
            <person name="Porcella S.F."/>
            <person name="Nash T."/>
        </authorList>
    </citation>
    <scope>NUCLEOTIDE SEQUENCE</scope>
    <source>
        <strain evidence="2">GS</strain>
    </source>
</reference>
<keyword evidence="1" id="KW-0378">Hydrolase</keyword>
<dbReference type="InterPro" id="IPR009030">
    <property type="entry name" value="Growth_fac_rcpt_cys_sf"/>
</dbReference>
<name>V6U0V4_GIAIN</name>
<sequence>VCTQAGNNGQCQACANTLSPNDGVCPACPAGCSKCSNSNTCTECYSGYYLLLIHV</sequence>
<keyword evidence="1" id="KW-0067">ATP-binding</keyword>
<dbReference type="AlphaFoldDB" id="V6U0V4"/>
<reference evidence="1 2" key="2">
    <citation type="journal article" date="2013" name="Genome Biol. Evol.">
        <title>Genome sequencing of Giardia lamblia genotypes A2 and B isolates (DH and GS) and comparative analysis with the genomes of genotypes A1 and E (WB and Pig).</title>
        <authorList>
            <person name="Adam R.D."/>
            <person name="Dahlstrom E.W."/>
            <person name="Martens C.A."/>
            <person name="Bruno D.P."/>
            <person name="Barbian K.D."/>
            <person name="Ricklefs S.M."/>
            <person name="Hernandez M.M."/>
            <person name="Narla N.P."/>
            <person name="Patel R.B."/>
            <person name="Porcella S.F."/>
            <person name="Nash T.E."/>
        </authorList>
    </citation>
    <scope>NUCLEOTIDE SEQUENCE [LARGE SCALE GENOMIC DNA]</scope>
    <source>
        <strain evidence="1 2">GS</strain>
    </source>
</reference>